<feature type="region of interest" description="Disordered" evidence="1">
    <location>
        <begin position="164"/>
        <end position="217"/>
    </location>
</feature>
<name>A0A8H6NL49_9PEZI</name>
<reference evidence="2" key="1">
    <citation type="journal article" date="2020" name="Phytopathology">
        <title>Genome Sequence Resources of Colletotrichum truncatum, C. plurivorum, C. musicola, and C. sojae: Four Species Pathogenic to Soybean (Glycine max).</title>
        <authorList>
            <person name="Rogerio F."/>
            <person name="Boufleur T.R."/>
            <person name="Ciampi-Guillardi M."/>
            <person name="Sukno S.A."/>
            <person name="Thon M.R."/>
            <person name="Massola Junior N.S."/>
            <person name="Baroncelli R."/>
        </authorList>
    </citation>
    <scope>NUCLEOTIDE SEQUENCE</scope>
    <source>
        <strain evidence="2">LFN0074</strain>
    </source>
</reference>
<feature type="region of interest" description="Disordered" evidence="1">
    <location>
        <begin position="38"/>
        <end position="86"/>
    </location>
</feature>
<feature type="compositionally biased region" description="Polar residues" evidence="1">
    <location>
        <begin position="74"/>
        <end position="85"/>
    </location>
</feature>
<dbReference type="Proteomes" id="UP000639643">
    <property type="component" value="Unassembled WGS sequence"/>
</dbReference>
<proteinExistence type="predicted"/>
<feature type="compositionally biased region" description="Basic and acidic residues" evidence="1">
    <location>
        <begin position="187"/>
        <end position="204"/>
    </location>
</feature>
<evidence type="ECO:0000313" key="3">
    <source>
        <dbReference type="Proteomes" id="UP000639643"/>
    </source>
</evidence>
<accession>A0A8H6NL49</accession>
<protein>
    <submittedName>
        <fullName evidence="2">Uncharacterized protein</fullName>
    </submittedName>
</protein>
<dbReference type="EMBL" id="WIGM01000157">
    <property type="protein sequence ID" value="KAF6836630.1"/>
    <property type="molecule type" value="Genomic_DNA"/>
</dbReference>
<dbReference type="AlphaFoldDB" id="A0A8H6NL49"/>
<evidence type="ECO:0000256" key="1">
    <source>
        <dbReference type="SAM" id="MobiDB-lite"/>
    </source>
</evidence>
<comment type="caution">
    <text evidence="2">The sequence shown here is derived from an EMBL/GenBank/DDBJ whole genome shotgun (WGS) entry which is preliminary data.</text>
</comment>
<evidence type="ECO:0000313" key="2">
    <source>
        <dbReference type="EMBL" id="KAF6836630.1"/>
    </source>
</evidence>
<sequence length="217" mass="23811">MADRRGEDACASAYASLTDAIRSPALMSRHITRRLGIRSGGPRYCYSPGRESPLVPTRRDNDDNYVDDDNNHNRQTNRPPSSRDLNSLRVKRCIGIPAPGFACPPPARKMPASRPPSGVPRLPVSGGWMRAQAHRTADHSPGSQGQILLPMPELHGVKALRMTTTGAKTRSRPSGTCKGSPGESSDLDLRTTLRTEDAESRQRQFDLGSFQIDDMHQ</sequence>
<feature type="compositionally biased region" description="Polar residues" evidence="1">
    <location>
        <begin position="164"/>
        <end position="174"/>
    </location>
</feature>
<gene>
    <name evidence="2" type="ORF">CMUS01_05334</name>
</gene>
<organism evidence="2 3">
    <name type="scientific">Colletotrichum musicola</name>
    <dbReference type="NCBI Taxonomy" id="2175873"/>
    <lineage>
        <taxon>Eukaryota</taxon>
        <taxon>Fungi</taxon>
        <taxon>Dikarya</taxon>
        <taxon>Ascomycota</taxon>
        <taxon>Pezizomycotina</taxon>
        <taxon>Sordariomycetes</taxon>
        <taxon>Hypocreomycetidae</taxon>
        <taxon>Glomerellales</taxon>
        <taxon>Glomerellaceae</taxon>
        <taxon>Colletotrichum</taxon>
        <taxon>Colletotrichum orchidearum species complex</taxon>
    </lineage>
</organism>
<keyword evidence="3" id="KW-1185">Reference proteome</keyword>